<organism evidence="1 2">
    <name type="scientific">candidate division WWE3 bacterium RIFCSPHIGHO2_01_FULL_35_17</name>
    <dbReference type="NCBI Taxonomy" id="1802614"/>
    <lineage>
        <taxon>Bacteria</taxon>
        <taxon>Katanobacteria</taxon>
    </lineage>
</organism>
<gene>
    <name evidence="1" type="ORF">A2713_00840</name>
</gene>
<reference evidence="1 2" key="1">
    <citation type="journal article" date="2016" name="Nat. Commun.">
        <title>Thousands of microbial genomes shed light on interconnected biogeochemical processes in an aquifer system.</title>
        <authorList>
            <person name="Anantharaman K."/>
            <person name="Brown C.T."/>
            <person name="Hug L.A."/>
            <person name="Sharon I."/>
            <person name="Castelle C.J."/>
            <person name="Probst A.J."/>
            <person name="Thomas B.C."/>
            <person name="Singh A."/>
            <person name="Wilkins M.J."/>
            <person name="Karaoz U."/>
            <person name="Brodie E.L."/>
            <person name="Williams K.H."/>
            <person name="Hubbard S.S."/>
            <person name="Banfield J.F."/>
        </authorList>
    </citation>
    <scope>NUCLEOTIDE SEQUENCE [LARGE SCALE GENOMIC DNA]</scope>
</reference>
<evidence type="ECO:0000313" key="1">
    <source>
        <dbReference type="EMBL" id="OGC47392.1"/>
    </source>
</evidence>
<dbReference type="EMBL" id="MEUX01000016">
    <property type="protein sequence ID" value="OGC47392.1"/>
    <property type="molecule type" value="Genomic_DNA"/>
</dbReference>
<accession>A0A1F4UR68</accession>
<name>A0A1F4UR68_UNCKA</name>
<dbReference type="Proteomes" id="UP000176444">
    <property type="component" value="Unassembled WGS sequence"/>
</dbReference>
<sequence length="110" mass="12528">MYGYGLEDFEQGNIFHHHAITSGQGADIYQVYAENLTSEQILDLKERGFLVDLVEEGEPIPYRNNSPIQDIHQHGAKQWIMGEAMNTILNRIGENTSPTKILIVSKRKED</sequence>
<protein>
    <submittedName>
        <fullName evidence="1">Uncharacterized protein</fullName>
    </submittedName>
</protein>
<dbReference type="AlphaFoldDB" id="A0A1F4UR68"/>
<comment type="caution">
    <text evidence="1">The sequence shown here is derived from an EMBL/GenBank/DDBJ whole genome shotgun (WGS) entry which is preliminary data.</text>
</comment>
<evidence type="ECO:0000313" key="2">
    <source>
        <dbReference type="Proteomes" id="UP000176444"/>
    </source>
</evidence>
<proteinExistence type="predicted"/>